<name>A0A194PXU9_PAPXU</name>
<feature type="region of interest" description="Disordered" evidence="1">
    <location>
        <begin position="1"/>
        <end position="23"/>
    </location>
</feature>
<dbReference type="Proteomes" id="UP000053268">
    <property type="component" value="Unassembled WGS sequence"/>
</dbReference>
<accession>A0A194PXU9</accession>
<proteinExistence type="predicted"/>
<dbReference type="AlphaFoldDB" id="A0A194PXU9"/>
<protein>
    <submittedName>
        <fullName evidence="2">Uncharacterized protein</fullName>
    </submittedName>
</protein>
<dbReference type="EMBL" id="KQ459586">
    <property type="protein sequence ID" value="KPI98152.1"/>
    <property type="molecule type" value="Genomic_DNA"/>
</dbReference>
<keyword evidence="3" id="KW-1185">Reference proteome</keyword>
<evidence type="ECO:0000313" key="3">
    <source>
        <dbReference type="Proteomes" id="UP000053268"/>
    </source>
</evidence>
<gene>
    <name evidence="2" type="ORF">RR46_11273</name>
</gene>
<sequence>MWLTEDNGSGMLAERSTASRRRCPALSDARRDLRTYRQYAPPRRASDGLCFTLQRGESSREFNAVQGPQLIFQ</sequence>
<evidence type="ECO:0000256" key="1">
    <source>
        <dbReference type="SAM" id="MobiDB-lite"/>
    </source>
</evidence>
<reference evidence="2 3" key="1">
    <citation type="journal article" date="2015" name="Nat. Commun.">
        <title>Outbred genome sequencing and CRISPR/Cas9 gene editing in butterflies.</title>
        <authorList>
            <person name="Li X."/>
            <person name="Fan D."/>
            <person name="Zhang W."/>
            <person name="Liu G."/>
            <person name="Zhang L."/>
            <person name="Zhao L."/>
            <person name="Fang X."/>
            <person name="Chen L."/>
            <person name="Dong Y."/>
            <person name="Chen Y."/>
            <person name="Ding Y."/>
            <person name="Zhao R."/>
            <person name="Feng M."/>
            <person name="Zhu Y."/>
            <person name="Feng Y."/>
            <person name="Jiang X."/>
            <person name="Zhu D."/>
            <person name="Xiang H."/>
            <person name="Feng X."/>
            <person name="Li S."/>
            <person name="Wang J."/>
            <person name="Zhang G."/>
            <person name="Kronforst M.R."/>
            <person name="Wang W."/>
        </authorList>
    </citation>
    <scope>NUCLEOTIDE SEQUENCE [LARGE SCALE GENOMIC DNA]</scope>
    <source>
        <strain evidence="2">Ya'a_city_454_Px</strain>
        <tissue evidence="2">Whole body</tissue>
    </source>
</reference>
<evidence type="ECO:0000313" key="2">
    <source>
        <dbReference type="EMBL" id="KPI98152.1"/>
    </source>
</evidence>
<organism evidence="2 3">
    <name type="scientific">Papilio xuthus</name>
    <name type="common">Asian swallowtail butterfly</name>
    <dbReference type="NCBI Taxonomy" id="66420"/>
    <lineage>
        <taxon>Eukaryota</taxon>
        <taxon>Metazoa</taxon>
        <taxon>Ecdysozoa</taxon>
        <taxon>Arthropoda</taxon>
        <taxon>Hexapoda</taxon>
        <taxon>Insecta</taxon>
        <taxon>Pterygota</taxon>
        <taxon>Neoptera</taxon>
        <taxon>Endopterygota</taxon>
        <taxon>Lepidoptera</taxon>
        <taxon>Glossata</taxon>
        <taxon>Ditrysia</taxon>
        <taxon>Papilionoidea</taxon>
        <taxon>Papilionidae</taxon>
        <taxon>Papilioninae</taxon>
        <taxon>Papilio</taxon>
    </lineage>
</organism>